<keyword evidence="3" id="KW-0346">Stress response</keyword>
<organism evidence="7 8">
    <name type="scientific">Xiashengella succiniciproducens</name>
    <dbReference type="NCBI Taxonomy" id="2949635"/>
    <lineage>
        <taxon>Bacteria</taxon>
        <taxon>Pseudomonadati</taxon>
        <taxon>Bacteroidota</taxon>
        <taxon>Bacteroidia</taxon>
        <taxon>Marinilabiliales</taxon>
        <taxon>Marinilabiliaceae</taxon>
        <taxon>Xiashengella</taxon>
    </lineage>
</organism>
<feature type="region of interest" description="Disordered" evidence="6">
    <location>
        <begin position="1"/>
        <end position="24"/>
    </location>
</feature>
<dbReference type="Gene3D" id="2.30.22.10">
    <property type="entry name" value="Head domain of nucleotide exchange factor GrpE"/>
    <property type="match status" value="1"/>
</dbReference>
<dbReference type="PRINTS" id="PR00773">
    <property type="entry name" value="GRPEPROTEIN"/>
</dbReference>
<dbReference type="GO" id="GO:0051082">
    <property type="term" value="F:unfolded protein binding"/>
    <property type="evidence" value="ECO:0007669"/>
    <property type="project" value="TreeGrafter"/>
</dbReference>
<protein>
    <recommendedName>
        <fullName evidence="3">Protein GrpE</fullName>
    </recommendedName>
    <alternativeName>
        <fullName evidence="3">HSP-70 cofactor</fullName>
    </alternativeName>
</protein>
<dbReference type="EMBL" id="CP098400">
    <property type="protein sequence ID" value="URW80200.1"/>
    <property type="molecule type" value="Genomic_DNA"/>
</dbReference>
<dbReference type="Proteomes" id="UP001056426">
    <property type="component" value="Chromosome"/>
</dbReference>
<evidence type="ECO:0000256" key="2">
    <source>
        <dbReference type="ARBA" id="ARBA00023186"/>
    </source>
</evidence>
<dbReference type="HAMAP" id="MF_01151">
    <property type="entry name" value="GrpE"/>
    <property type="match status" value="1"/>
</dbReference>
<feature type="coiled-coil region" evidence="5">
    <location>
        <begin position="48"/>
        <end position="82"/>
    </location>
</feature>
<evidence type="ECO:0000256" key="1">
    <source>
        <dbReference type="ARBA" id="ARBA00009054"/>
    </source>
</evidence>
<evidence type="ECO:0000256" key="6">
    <source>
        <dbReference type="SAM" id="MobiDB-lite"/>
    </source>
</evidence>
<comment type="similarity">
    <text evidence="1 3 4">Belongs to the GrpE family.</text>
</comment>
<keyword evidence="3" id="KW-0963">Cytoplasm</keyword>
<dbReference type="KEGG" id="alkq:M9189_02350"/>
<evidence type="ECO:0000256" key="3">
    <source>
        <dbReference type="HAMAP-Rule" id="MF_01151"/>
    </source>
</evidence>
<reference evidence="7" key="2">
    <citation type="submission" date="2022-06" db="EMBL/GenBank/DDBJ databases">
        <title>Xiashengella guii gen. nov. sp. nov., a bacterium isolated form anaerobic digestion tank.</title>
        <authorList>
            <person name="Huang H."/>
        </authorList>
    </citation>
    <scope>NUCLEOTIDE SEQUENCE</scope>
    <source>
        <strain evidence="7">Ai-910</strain>
    </source>
</reference>
<keyword evidence="8" id="KW-1185">Reference proteome</keyword>
<dbReference type="InterPro" id="IPR013805">
    <property type="entry name" value="GrpE_CC"/>
</dbReference>
<dbReference type="GO" id="GO:0042803">
    <property type="term" value="F:protein homodimerization activity"/>
    <property type="evidence" value="ECO:0007669"/>
    <property type="project" value="InterPro"/>
</dbReference>
<dbReference type="InterPro" id="IPR000740">
    <property type="entry name" value="GrpE"/>
</dbReference>
<dbReference type="PANTHER" id="PTHR21237:SF23">
    <property type="entry name" value="GRPE PROTEIN HOMOLOG, MITOCHONDRIAL"/>
    <property type="match status" value="1"/>
</dbReference>
<evidence type="ECO:0000256" key="5">
    <source>
        <dbReference type="SAM" id="Coils"/>
    </source>
</evidence>
<dbReference type="GO" id="GO:0006457">
    <property type="term" value="P:protein folding"/>
    <property type="evidence" value="ECO:0007669"/>
    <property type="project" value="InterPro"/>
</dbReference>
<evidence type="ECO:0000313" key="7">
    <source>
        <dbReference type="EMBL" id="URW80200.1"/>
    </source>
</evidence>
<dbReference type="PANTHER" id="PTHR21237">
    <property type="entry name" value="GRPE PROTEIN"/>
    <property type="match status" value="1"/>
</dbReference>
<proteinExistence type="inferred from homology"/>
<evidence type="ECO:0000313" key="8">
    <source>
        <dbReference type="Proteomes" id="UP001056426"/>
    </source>
</evidence>
<dbReference type="SUPFAM" id="SSF51064">
    <property type="entry name" value="Head domain of nucleotide exchange factor GrpE"/>
    <property type="match status" value="1"/>
</dbReference>
<gene>
    <name evidence="3" type="primary">grpE</name>
    <name evidence="7" type="ORF">M9189_02350</name>
</gene>
<evidence type="ECO:0000256" key="4">
    <source>
        <dbReference type="RuleBase" id="RU004478"/>
    </source>
</evidence>
<accession>A0A9J6ZSK4</accession>
<comment type="function">
    <text evidence="3">Participates actively in the response to hyperosmotic and heat shock by preventing the aggregation of stress-denatured proteins, in association with DnaK and GrpE. It is the nucleotide exchange factor for DnaK and may function as a thermosensor. Unfolded proteins bind initially to DnaJ; upon interaction with the DnaJ-bound protein, DnaK hydrolyzes its bound ATP, resulting in the formation of a stable complex. GrpE releases ADP from DnaK; ATP binding to DnaK triggers the release of the substrate protein, thus completing the reaction cycle. Several rounds of ATP-dependent interactions between DnaJ, DnaK and GrpE are required for fully efficient folding.</text>
</comment>
<dbReference type="GO" id="GO:0005737">
    <property type="term" value="C:cytoplasm"/>
    <property type="evidence" value="ECO:0007669"/>
    <property type="project" value="UniProtKB-SubCell"/>
</dbReference>
<name>A0A9J6ZSK4_9BACT</name>
<dbReference type="Pfam" id="PF01025">
    <property type="entry name" value="GrpE"/>
    <property type="match status" value="1"/>
</dbReference>
<dbReference type="GO" id="GO:0051087">
    <property type="term" value="F:protein-folding chaperone binding"/>
    <property type="evidence" value="ECO:0007669"/>
    <property type="project" value="InterPro"/>
</dbReference>
<dbReference type="AlphaFoldDB" id="A0A9J6ZSK4"/>
<keyword evidence="5" id="KW-0175">Coiled coil</keyword>
<dbReference type="InterPro" id="IPR009012">
    <property type="entry name" value="GrpE_head"/>
</dbReference>
<comment type="subcellular location">
    <subcellularLocation>
        <location evidence="3">Cytoplasm</location>
    </subcellularLocation>
</comment>
<dbReference type="RefSeq" id="WP_250724328.1">
    <property type="nucleotide sequence ID" value="NZ_CP098400.1"/>
</dbReference>
<feature type="compositionally biased region" description="Basic and acidic residues" evidence="6">
    <location>
        <begin position="10"/>
        <end position="24"/>
    </location>
</feature>
<comment type="subunit">
    <text evidence="3">Homodimer.</text>
</comment>
<dbReference type="CDD" id="cd00446">
    <property type="entry name" value="GrpE"/>
    <property type="match status" value="1"/>
</dbReference>
<sequence>MSKKNSKGKAKTEDMELETKDDCKCEENKQEGAESCEGKCECSHDEERAGLAEKLSEVEKQLADLQDKHIRLMAEYDNYRKRTLKEKMELTKIAGEKIFVGILPVIDDFERALKHLSNSDSVDALKEGVELIYNKFIAFLGQNGVKVIETESQPFDAEIHEAITKVPAPSEDMKGKVIDCVEKGYMLDEKVIRFPKVVVGE</sequence>
<dbReference type="SUPFAM" id="SSF58014">
    <property type="entry name" value="Coiled-coil domain of nucleotide exchange factor GrpE"/>
    <property type="match status" value="1"/>
</dbReference>
<dbReference type="GO" id="GO:0000774">
    <property type="term" value="F:adenyl-nucleotide exchange factor activity"/>
    <property type="evidence" value="ECO:0007669"/>
    <property type="project" value="InterPro"/>
</dbReference>
<reference evidence="7" key="1">
    <citation type="submission" date="2022-05" db="EMBL/GenBank/DDBJ databases">
        <authorList>
            <person name="Sun X."/>
        </authorList>
    </citation>
    <scope>NUCLEOTIDE SEQUENCE</scope>
    <source>
        <strain evidence="7">Ai-910</strain>
    </source>
</reference>
<keyword evidence="2 3" id="KW-0143">Chaperone</keyword>
<dbReference type="Gene3D" id="3.90.20.20">
    <property type="match status" value="1"/>
</dbReference>